<proteinExistence type="predicted"/>
<evidence type="ECO:0000313" key="2">
    <source>
        <dbReference type="Proteomes" id="UP001501495"/>
    </source>
</evidence>
<reference evidence="2" key="1">
    <citation type="journal article" date="2019" name="Int. J. Syst. Evol. Microbiol.">
        <title>The Global Catalogue of Microorganisms (GCM) 10K type strain sequencing project: providing services to taxonomists for standard genome sequencing and annotation.</title>
        <authorList>
            <consortium name="The Broad Institute Genomics Platform"/>
            <consortium name="The Broad Institute Genome Sequencing Center for Infectious Disease"/>
            <person name="Wu L."/>
            <person name="Ma J."/>
        </authorList>
    </citation>
    <scope>NUCLEOTIDE SEQUENCE [LARGE SCALE GENOMIC DNA]</scope>
    <source>
        <strain evidence="2">JCM 16703</strain>
    </source>
</reference>
<organism evidence="1 2">
    <name type="scientific">Nocardioides fonticola</name>
    <dbReference type="NCBI Taxonomy" id="450363"/>
    <lineage>
        <taxon>Bacteria</taxon>
        <taxon>Bacillati</taxon>
        <taxon>Actinomycetota</taxon>
        <taxon>Actinomycetes</taxon>
        <taxon>Propionibacteriales</taxon>
        <taxon>Nocardioidaceae</taxon>
        <taxon>Nocardioides</taxon>
    </lineage>
</organism>
<accession>A0ABP7X9G3</accession>
<dbReference type="Proteomes" id="UP001501495">
    <property type="component" value="Unassembled WGS sequence"/>
</dbReference>
<name>A0ABP7X9G3_9ACTN</name>
<sequence>MLLAPQPASADTAQPIYKCFQGADTWTVSSPSVCYKQWGDVVRVYSTWDTGQHGFADMGRIRALANTTTNCNATCLFDQCKSNWWCGVVLGGAVWDLAKKYGLWALAVLLAD</sequence>
<comment type="caution">
    <text evidence="1">The sequence shown here is derived from an EMBL/GenBank/DDBJ whole genome shotgun (WGS) entry which is preliminary data.</text>
</comment>
<protein>
    <submittedName>
        <fullName evidence="1">Uncharacterized protein</fullName>
    </submittedName>
</protein>
<gene>
    <name evidence="1" type="ORF">GCM10022215_01390</name>
</gene>
<dbReference type="EMBL" id="BAAAZH010000001">
    <property type="protein sequence ID" value="GAA4108030.1"/>
    <property type="molecule type" value="Genomic_DNA"/>
</dbReference>
<keyword evidence="2" id="KW-1185">Reference proteome</keyword>
<evidence type="ECO:0000313" key="1">
    <source>
        <dbReference type="EMBL" id="GAA4108030.1"/>
    </source>
</evidence>